<evidence type="ECO:0000313" key="5">
    <source>
        <dbReference type="EMBL" id="GLK78879.1"/>
    </source>
</evidence>
<sequence>MSPTPDFDESLFAEDCMTAEPSVRLRRLTPADAPAIAGLLGDIAVSRNLGRVPHPYTLADAEAWLAGLVADRSGLRAAISVDGALAGVVSLTPAAGALGLGYWLGAPYSGRGIGTLAIRSFVDFAFATTRIGVVEAAHMVDNPASGRVLAKAGFRPYGAMRARSLARRETVEHVTCRLRRADWAETLPIIETDRLTLRTPTMADAEETARLAADRPIGLSTAQTPALGALDEARGFVLRAARDPRPANLRLLMRLKESGALVGTVGWRAGEAGVVDLGFWLGVDHRGRGLMTEAARAALEAAFQTGGVRAVRTTCRAADWASRQVIIRCGFQWEGSGLVRPATGGPVAADRFRLDRETFQSFREWTPAAFRAFGG</sequence>
<evidence type="ECO:0000256" key="2">
    <source>
        <dbReference type="ARBA" id="ARBA00023315"/>
    </source>
</evidence>
<comment type="caution">
    <text evidence="5">The sequence shown here is derived from an EMBL/GenBank/DDBJ whole genome shotgun (WGS) entry which is preliminary data.</text>
</comment>
<dbReference type="InterPro" id="IPR000182">
    <property type="entry name" value="GNAT_dom"/>
</dbReference>
<feature type="domain" description="N-acetyltransferase" evidence="4">
    <location>
        <begin position="23"/>
        <end position="177"/>
    </location>
</feature>
<name>A0A9W6N567_9HYPH</name>
<dbReference type="Gene3D" id="3.40.630.30">
    <property type="match status" value="2"/>
</dbReference>
<reference evidence="5" key="2">
    <citation type="submission" date="2023-01" db="EMBL/GenBank/DDBJ databases">
        <authorList>
            <person name="Sun Q."/>
            <person name="Evtushenko L."/>
        </authorList>
    </citation>
    <scope>NUCLEOTIDE SEQUENCE</scope>
    <source>
        <strain evidence="5">VKM B-2748</strain>
    </source>
</reference>
<evidence type="ECO:0000259" key="4">
    <source>
        <dbReference type="PROSITE" id="PS51186"/>
    </source>
</evidence>
<proteinExistence type="inferred from homology"/>
<keyword evidence="1" id="KW-0808">Transferase</keyword>
<gene>
    <name evidence="5" type="ORF">GCM10008174_06200</name>
</gene>
<evidence type="ECO:0000256" key="1">
    <source>
        <dbReference type="ARBA" id="ARBA00022679"/>
    </source>
</evidence>
<dbReference type="PROSITE" id="PS51186">
    <property type="entry name" value="GNAT"/>
    <property type="match status" value="2"/>
</dbReference>
<comment type="similarity">
    <text evidence="3">Belongs to the acetyltransferase family. RimJ subfamily.</text>
</comment>
<dbReference type="Proteomes" id="UP001143309">
    <property type="component" value="Unassembled WGS sequence"/>
</dbReference>
<dbReference type="InterPro" id="IPR051531">
    <property type="entry name" value="N-acetyltransferase"/>
</dbReference>
<dbReference type="PANTHER" id="PTHR43792:SF8">
    <property type="entry name" value="[RIBOSOMAL PROTEIN US5]-ALANINE N-ACETYLTRANSFERASE"/>
    <property type="match status" value="1"/>
</dbReference>
<evidence type="ECO:0000313" key="6">
    <source>
        <dbReference type="Proteomes" id="UP001143309"/>
    </source>
</evidence>
<accession>A0A9W6N567</accession>
<dbReference type="Pfam" id="PF13302">
    <property type="entry name" value="Acetyltransf_3"/>
    <property type="match status" value="2"/>
</dbReference>
<reference evidence="5" key="1">
    <citation type="journal article" date="2014" name="Int. J. Syst. Evol. Microbiol.">
        <title>Complete genome sequence of Corynebacterium casei LMG S-19264T (=DSM 44701T), isolated from a smear-ripened cheese.</title>
        <authorList>
            <consortium name="US DOE Joint Genome Institute (JGI-PGF)"/>
            <person name="Walter F."/>
            <person name="Albersmeier A."/>
            <person name="Kalinowski J."/>
            <person name="Ruckert C."/>
        </authorList>
    </citation>
    <scope>NUCLEOTIDE SEQUENCE</scope>
    <source>
        <strain evidence="5">VKM B-2748</strain>
    </source>
</reference>
<feature type="domain" description="N-acetyltransferase" evidence="4">
    <location>
        <begin position="195"/>
        <end position="357"/>
    </location>
</feature>
<dbReference type="GO" id="GO:0016747">
    <property type="term" value="F:acyltransferase activity, transferring groups other than amino-acyl groups"/>
    <property type="evidence" value="ECO:0007669"/>
    <property type="project" value="InterPro"/>
</dbReference>
<protein>
    <recommendedName>
        <fullName evidence="4">N-acetyltransferase domain-containing protein</fullName>
    </recommendedName>
</protein>
<dbReference type="SUPFAM" id="SSF55729">
    <property type="entry name" value="Acyl-CoA N-acyltransferases (Nat)"/>
    <property type="match status" value="2"/>
</dbReference>
<dbReference type="RefSeq" id="WP_271199378.1">
    <property type="nucleotide sequence ID" value="NZ_BSFL01000001.1"/>
</dbReference>
<dbReference type="AlphaFoldDB" id="A0A9W6N567"/>
<organism evidence="5 6">
    <name type="scientific">Methylopila turkensis</name>
    <dbReference type="NCBI Taxonomy" id="1437816"/>
    <lineage>
        <taxon>Bacteria</taxon>
        <taxon>Pseudomonadati</taxon>
        <taxon>Pseudomonadota</taxon>
        <taxon>Alphaproteobacteria</taxon>
        <taxon>Hyphomicrobiales</taxon>
        <taxon>Methylopilaceae</taxon>
        <taxon>Methylopila</taxon>
    </lineage>
</organism>
<keyword evidence="6" id="KW-1185">Reference proteome</keyword>
<dbReference type="InterPro" id="IPR016181">
    <property type="entry name" value="Acyl_CoA_acyltransferase"/>
</dbReference>
<keyword evidence="2" id="KW-0012">Acyltransferase</keyword>
<evidence type="ECO:0000256" key="3">
    <source>
        <dbReference type="ARBA" id="ARBA00038502"/>
    </source>
</evidence>
<dbReference type="EMBL" id="BSFL01000001">
    <property type="protein sequence ID" value="GLK78879.1"/>
    <property type="molecule type" value="Genomic_DNA"/>
</dbReference>
<dbReference type="PANTHER" id="PTHR43792">
    <property type="entry name" value="GNAT FAMILY, PUTATIVE (AFU_ORTHOLOGUE AFUA_3G00765)-RELATED-RELATED"/>
    <property type="match status" value="1"/>
</dbReference>